<name>A0ABR8YJ67_9MICC</name>
<accession>A0ABR8YJ67</accession>
<evidence type="ECO:0000313" key="2">
    <source>
        <dbReference type="EMBL" id="MBD8044270.1"/>
    </source>
</evidence>
<dbReference type="PROSITE" id="PS51257">
    <property type="entry name" value="PROKAR_LIPOPROTEIN"/>
    <property type="match status" value="1"/>
</dbReference>
<dbReference type="RefSeq" id="WP_191747151.1">
    <property type="nucleotide sequence ID" value="NZ_JACSQC010000004.1"/>
</dbReference>
<organism evidence="2 3">
    <name type="scientific">Arthrobacter pullicola</name>
    <dbReference type="NCBI Taxonomy" id="2762224"/>
    <lineage>
        <taxon>Bacteria</taxon>
        <taxon>Bacillati</taxon>
        <taxon>Actinomycetota</taxon>
        <taxon>Actinomycetes</taxon>
        <taxon>Micrococcales</taxon>
        <taxon>Micrococcaceae</taxon>
        <taxon>Arthrobacter</taxon>
    </lineage>
</organism>
<feature type="signal peptide" evidence="1">
    <location>
        <begin position="1"/>
        <end position="21"/>
    </location>
</feature>
<dbReference type="Proteomes" id="UP000652763">
    <property type="component" value="Unassembled WGS sequence"/>
</dbReference>
<evidence type="ECO:0000256" key="1">
    <source>
        <dbReference type="SAM" id="SignalP"/>
    </source>
</evidence>
<evidence type="ECO:0000313" key="3">
    <source>
        <dbReference type="Proteomes" id="UP000652763"/>
    </source>
</evidence>
<keyword evidence="3" id="KW-1185">Reference proteome</keyword>
<proteinExistence type="predicted"/>
<gene>
    <name evidence="2" type="ORF">H9638_10675</name>
</gene>
<reference evidence="2 3" key="1">
    <citation type="submission" date="2020-08" db="EMBL/GenBank/DDBJ databases">
        <title>A Genomic Blueprint of the Chicken Gut Microbiome.</title>
        <authorList>
            <person name="Gilroy R."/>
            <person name="Ravi A."/>
            <person name="Getino M."/>
            <person name="Pursley I."/>
            <person name="Horton D.L."/>
            <person name="Alikhan N.-F."/>
            <person name="Baker D."/>
            <person name="Gharbi K."/>
            <person name="Hall N."/>
            <person name="Watson M."/>
            <person name="Adriaenssens E.M."/>
            <person name="Foster-Nyarko E."/>
            <person name="Jarju S."/>
            <person name="Secka A."/>
            <person name="Antonio M."/>
            <person name="Oren A."/>
            <person name="Chaudhuri R."/>
            <person name="La Ragione R.M."/>
            <person name="Hildebrand F."/>
            <person name="Pallen M.J."/>
        </authorList>
    </citation>
    <scope>NUCLEOTIDE SEQUENCE [LARGE SCALE GENOMIC DNA]</scope>
    <source>
        <strain evidence="2 3">Sa2BUA2</strain>
    </source>
</reference>
<protein>
    <submittedName>
        <fullName evidence="2">Uncharacterized protein</fullName>
    </submittedName>
</protein>
<comment type="caution">
    <text evidence="2">The sequence shown here is derived from an EMBL/GenBank/DDBJ whole genome shotgun (WGS) entry which is preliminary data.</text>
</comment>
<dbReference type="EMBL" id="JACSQC010000004">
    <property type="protein sequence ID" value="MBD8044270.1"/>
    <property type="molecule type" value="Genomic_DNA"/>
</dbReference>
<feature type="chain" id="PRO_5047368311" evidence="1">
    <location>
        <begin position="22"/>
        <end position="138"/>
    </location>
</feature>
<keyword evidence="1" id="KW-0732">Signal</keyword>
<sequence length="138" mass="14399">MSGSRLALTVIFAAAALSAAACSGSETPAENTQSACDAYAEFSGAVSDARASIDSSSTIEEIQAERDTIENAYQDLGPALESVAEDRRTALDDAWTNFDDAVANIDESMTVPQAAASLSDDIEQIRNARDGLESELGC</sequence>